<dbReference type="STRING" id="4795.A0A225UE80"/>
<reference evidence="4" key="1">
    <citation type="submission" date="2017-03" db="EMBL/GenBank/DDBJ databases">
        <title>Phytopthora megakarya and P. palmivora, two closely related causual agents of cacao black pod achieved similar genome size and gene model numbers by different mechanisms.</title>
        <authorList>
            <person name="Ali S."/>
            <person name="Shao J."/>
            <person name="Larry D.J."/>
            <person name="Kronmiller B."/>
            <person name="Shen D."/>
            <person name="Strem M.D."/>
            <person name="Melnick R.L."/>
            <person name="Guiltinan M.J."/>
            <person name="Tyler B.M."/>
            <person name="Meinhardt L.W."/>
            <person name="Bailey B.A."/>
        </authorList>
    </citation>
    <scope>NUCLEOTIDE SEQUENCE [LARGE SCALE GENOMIC DNA]</scope>
    <source>
        <strain evidence="4">zdho120</strain>
    </source>
</reference>
<dbReference type="GO" id="GO:0006310">
    <property type="term" value="P:DNA recombination"/>
    <property type="evidence" value="ECO:0007669"/>
    <property type="project" value="UniProtKB-KW"/>
</dbReference>
<dbReference type="GO" id="GO:0015074">
    <property type="term" value="P:DNA integration"/>
    <property type="evidence" value="ECO:0007669"/>
    <property type="project" value="InterPro"/>
</dbReference>
<keyword evidence="4" id="KW-1185">Reference proteome</keyword>
<dbReference type="Proteomes" id="UP000198211">
    <property type="component" value="Unassembled WGS sequence"/>
</dbReference>
<evidence type="ECO:0000313" key="4">
    <source>
        <dbReference type="Proteomes" id="UP000198211"/>
    </source>
</evidence>
<dbReference type="OrthoDB" id="123621at2759"/>
<dbReference type="AlphaFoldDB" id="A0A225UE80"/>
<evidence type="ECO:0000256" key="2">
    <source>
        <dbReference type="ARBA" id="ARBA00023172"/>
    </source>
</evidence>
<dbReference type="PANTHER" id="PTHR34605:SF3">
    <property type="entry name" value="P CELL-TYPE AGGLUTINATION PROTEIN MAP4-LIKE-RELATED"/>
    <property type="match status" value="1"/>
</dbReference>
<dbReference type="Gene3D" id="1.10.443.10">
    <property type="entry name" value="Intergrase catalytic core"/>
    <property type="match status" value="1"/>
</dbReference>
<proteinExistence type="predicted"/>
<dbReference type="Gene3D" id="1.10.150.130">
    <property type="match status" value="1"/>
</dbReference>
<organism evidence="3 4">
    <name type="scientific">Phytophthora megakarya</name>
    <dbReference type="NCBI Taxonomy" id="4795"/>
    <lineage>
        <taxon>Eukaryota</taxon>
        <taxon>Sar</taxon>
        <taxon>Stramenopiles</taxon>
        <taxon>Oomycota</taxon>
        <taxon>Peronosporomycetes</taxon>
        <taxon>Peronosporales</taxon>
        <taxon>Peronosporaceae</taxon>
        <taxon>Phytophthora</taxon>
    </lineage>
</organism>
<comment type="caution">
    <text evidence="3">The sequence shown here is derived from an EMBL/GenBank/DDBJ whole genome shotgun (WGS) entry which is preliminary data.</text>
</comment>
<dbReference type="InterPro" id="IPR010998">
    <property type="entry name" value="Integrase_recombinase_N"/>
</dbReference>
<accession>A0A225UE80</accession>
<dbReference type="GO" id="GO:0003677">
    <property type="term" value="F:DNA binding"/>
    <property type="evidence" value="ECO:0007669"/>
    <property type="project" value="UniProtKB-KW"/>
</dbReference>
<keyword evidence="2" id="KW-0233">DNA recombination</keyword>
<evidence type="ECO:0008006" key="5">
    <source>
        <dbReference type="Google" id="ProtNLM"/>
    </source>
</evidence>
<protein>
    <recommendedName>
        <fullName evidence="5">Tyr recombinase domain-containing protein</fullName>
    </recommendedName>
</protein>
<gene>
    <name evidence="3" type="ORF">PHMEG_00040045</name>
</gene>
<name>A0A225UE80_9STRA</name>
<dbReference type="PANTHER" id="PTHR34605">
    <property type="entry name" value="PHAGE_INTEGRASE DOMAIN-CONTAINING PROTEIN"/>
    <property type="match status" value="1"/>
</dbReference>
<evidence type="ECO:0000313" key="3">
    <source>
        <dbReference type="EMBL" id="OWY91394.1"/>
    </source>
</evidence>
<dbReference type="InterPro" id="IPR013762">
    <property type="entry name" value="Integrase-like_cat_sf"/>
</dbReference>
<dbReference type="EMBL" id="NBNE01020348">
    <property type="protein sequence ID" value="OWY91394.1"/>
    <property type="molecule type" value="Genomic_DNA"/>
</dbReference>
<keyword evidence="1" id="KW-0238">DNA-binding</keyword>
<dbReference type="SUPFAM" id="SSF56349">
    <property type="entry name" value="DNA breaking-rejoining enzymes"/>
    <property type="match status" value="1"/>
</dbReference>
<evidence type="ECO:0000256" key="1">
    <source>
        <dbReference type="ARBA" id="ARBA00023125"/>
    </source>
</evidence>
<sequence length="314" mass="35596">MGATLCGAAIARTTTTKYRAHWIQWRDFSKFMCWSPWLNMAGRSSSQKLAYFAIYLWRYGWNSTGRGNQYPTIQSKLSSVFWYHRRYVDVDLSRSPLLRILLQGIKRLSDPTKKKMPVTPAFLRILRRSLHLSRPRERLLWGSVLLGYFFLLRRSEYLLVGGHRYFYCLKTKNVFFSDTRGSPVSAAMATAVTIGLSGAKISIWARTMHQSGHRSLCPVRALKHVLQARKHLRVTDHGNLCADLTAEAVSKALKDTARRAGVDSSNYSTHSLRSGGATALLSGKADSLSIKILGRWISRCFEEYPLQSAISRDA</sequence>
<dbReference type="InterPro" id="IPR052925">
    <property type="entry name" value="Phage_Integrase-like_Recomb"/>
</dbReference>
<dbReference type="InterPro" id="IPR011010">
    <property type="entry name" value="DNA_brk_join_enz"/>
</dbReference>